<feature type="region of interest" description="Disordered" evidence="1">
    <location>
        <begin position="79"/>
        <end position="98"/>
    </location>
</feature>
<dbReference type="Gene3D" id="3.30.1490.480">
    <property type="entry name" value="Endolytic murein transglycosylase"/>
    <property type="match status" value="1"/>
</dbReference>
<evidence type="ECO:0008006" key="4">
    <source>
        <dbReference type="Google" id="ProtNLM"/>
    </source>
</evidence>
<feature type="compositionally biased region" description="Basic and acidic residues" evidence="1">
    <location>
        <begin position="82"/>
        <end position="98"/>
    </location>
</feature>
<name>A0A2V2ZMC9_9BACI</name>
<gene>
    <name evidence="2" type="ORF">DFO73_11360</name>
</gene>
<comment type="caution">
    <text evidence="2">The sequence shown here is derived from an EMBL/GenBank/DDBJ whole genome shotgun (WGS) entry which is preliminary data.</text>
</comment>
<evidence type="ECO:0000313" key="3">
    <source>
        <dbReference type="Proteomes" id="UP000247150"/>
    </source>
</evidence>
<dbReference type="RefSeq" id="WP_110066659.1">
    <property type="nucleotide sequence ID" value="NZ_QGTW01000013.1"/>
</dbReference>
<sequence>MTPNSLRSFAAGLLAAAILTGGAYFFGPSEAKSTEKPEDKTEKAAKQKMLTDKEMIDLLSSKGYVINTEDEWSKQLAAAAKTNEKKEEKTEEKSNKETGEKVVYRTILTVSMGMTSIDVGNALERANIIESGVQFYKDVEKRGLANELRPGTFEVESGMTTDEIISVIFK</sequence>
<dbReference type="OrthoDB" id="2942983at2"/>
<protein>
    <recommendedName>
        <fullName evidence="4">YceG-like family protein</fullName>
    </recommendedName>
</protein>
<reference evidence="2 3" key="1">
    <citation type="submission" date="2018-05" db="EMBL/GenBank/DDBJ databases">
        <title>Freshwater and sediment microbial communities from various areas in North America, analyzing microbe dynamics in response to fracking.</title>
        <authorList>
            <person name="Lamendella R."/>
        </authorList>
    </citation>
    <scope>NUCLEOTIDE SEQUENCE [LARGE SCALE GENOMIC DNA]</scope>
    <source>
        <strain evidence="2 3">15_TX</strain>
    </source>
</reference>
<accession>A0A2V2ZMC9</accession>
<dbReference type="EMBL" id="QGTW01000013">
    <property type="protein sequence ID" value="PWW25461.1"/>
    <property type="molecule type" value="Genomic_DNA"/>
</dbReference>
<dbReference type="AlphaFoldDB" id="A0A2V2ZMC9"/>
<evidence type="ECO:0000313" key="2">
    <source>
        <dbReference type="EMBL" id="PWW25461.1"/>
    </source>
</evidence>
<evidence type="ECO:0000256" key="1">
    <source>
        <dbReference type="SAM" id="MobiDB-lite"/>
    </source>
</evidence>
<organism evidence="2 3">
    <name type="scientific">Cytobacillus oceanisediminis</name>
    <dbReference type="NCBI Taxonomy" id="665099"/>
    <lineage>
        <taxon>Bacteria</taxon>
        <taxon>Bacillati</taxon>
        <taxon>Bacillota</taxon>
        <taxon>Bacilli</taxon>
        <taxon>Bacillales</taxon>
        <taxon>Bacillaceae</taxon>
        <taxon>Cytobacillus</taxon>
    </lineage>
</organism>
<dbReference type="Proteomes" id="UP000247150">
    <property type="component" value="Unassembled WGS sequence"/>
</dbReference>
<proteinExistence type="predicted"/>